<feature type="compositionally biased region" description="Polar residues" evidence="2">
    <location>
        <begin position="443"/>
        <end position="455"/>
    </location>
</feature>
<keyword evidence="1" id="KW-0175">Coiled coil</keyword>
<gene>
    <name evidence="4" type="ORF">MGAL_10B041261</name>
</gene>
<dbReference type="EMBL" id="UYJE01000508">
    <property type="protein sequence ID" value="VDH93786.1"/>
    <property type="molecule type" value="Genomic_DNA"/>
</dbReference>
<keyword evidence="5" id="KW-1185">Reference proteome</keyword>
<dbReference type="InterPro" id="IPR031981">
    <property type="entry name" value="MIEAP_C"/>
</dbReference>
<evidence type="ECO:0000256" key="1">
    <source>
        <dbReference type="SAM" id="Coils"/>
    </source>
</evidence>
<evidence type="ECO:0000259" key="3">
    <source>
        <dbReference type="Pfam" id="PF16026"/>
    </source>
</evidence>
<proteinExistence type="predicted"/>
<reference evidence="4" key="1">
    <citation type="submission" date="2018-11" db="EMBL/GenBank/DDBJ databases">
        <authorList>
            <person name="Alioto T."/>
            <person name="Alioto T."/>
        </authorList>
    </citation>
    <scope>NUCLEOTIDE SEQUENCE</scope>
</reference>
<dbReference type="OrthoDB" id="6103207at2759"/>
<evidence type="ECO:0000256" key="2">
    <source>
        <dbReference type="SAM" id="MobiDB-lite"/>
    </source>
</evidence>
<comment type="caution">
    <text evidence="4">The sequence shown here is derived from an EMBL/GenBank/DDBJ whole genome shotgun (WGS) entry which is preliminary data.</text>
</comment>
<name>A0A8B6BPI8_MYTGA</name>
<feature type="domain" description="Mitochondria-eating protein C-terminal" evidence="3">
    <location>
        <begin position="319"/>
        <end position="424"/>
    </location>
</feature>
<dbReference type="Pfam" id="PF16026">
    <property type="entry name" value="MIEAP"/>
    <property type="match status" value="1"/>
</dbReference>
<sequence length="495" mass="56643">MGEGPSKYPMLSKKFPKLDKLNEIFKTYNSDYQKLLHEFLTEQERTNVENKELKHEIGKLREHYSQLQQTKPNEQNNTSKPKLYRATSVDGKLLSECLDQQTNLETEVKILQKHQEKLNQEIDKLKRETQILSSEKESALSRLSKIAGIQLTKGNSEIADLSDANRPTKLGEKWSSLYTDEWSEAYDEITMKRTIKNENCRVERELFEIAKKCYTTCVDLERKQMTDIKKHAWDIACCLHQQPDQLVEAAQTTLYFKMEEDKKAATQVPNQKANVTNYSKMSKVEDNKKAATQVSNQKANVEDMMKLLAIQKCMEELIQIVHERRKYDKKLLDYVVQKTVKQFERYSKTGSPNQVIKFVKRCTELCWSMVIKEPSMVLVYDQLEGKPIDKNLFSPYTKNGSVIDFVVWPALILHNNGAILQKGSAQGKDNAVLPDTQEKPDSRMTSSLAATSKGGSDTFIVRSGSVKEDDDIKVFISSGGADQNVKVKDGGRNEQ</sequence>
<accession>A0A8B6BPI8</accession>
<feature type="coiled-coil region" evidence="1">
    <location>
        <begin position="101"/>
        <end position="142"/>
    </location>
</feature>
<organism evidence="4 5">
    <name type="scientific">Mytilus galloprovincialis</name>
    <name type="common">Mediterranean mussel</name>
    <dbReference type="NCBI Taxonomy" id="29158"/>
    <lineage>
        <taxon>Eukaryota</taxon>
        <taxon>Metazoa</taxon>
        <taxon>Spiralia</taxon>
        <taxon>Lophotrochozoa</taxon>
        <taxon>Mollusca</taxon>
        <taxon>Bivalvia</taxon>
        <taxon>Autobranchia</taxon>
        <taxon>Pteriomorphia</taxon>
        <taxon>Mytilida</taxon>
        <taxon>Mytiloidea</taxon>
        <taxon>Mytilidae</taxon>
        <taxon>Mytilinae</taxon>
        <taxon>Mytilus</taxon>
    </lineage>
</organism>
<dbReference type="Proteomes" id="UP000596742">
    <property type="component" value="Unassembled WGS sequence"/>
</dbReference>
<evidence type="ECO:0000313" key="5">
    <source>
        <dbReference type="Proteomes" id="UP000596742"/>
    </source>
</evidence>
<feature type="coiled-coil region" evidence="1">
    <location>
        <begin position="18"/>
        <end position="70"/>
    </location>
</feature>
<protein>
    <recommendedName>
        <fullName evidence="3">Mitochondria-eating protein C-terminal domain-containing protein</fullName>
    </recommendedName>
</protein>
<feature type="region of interest" description="Disordered" evidence="2">
    <location>
        <begin position="424"/>
        <end position="458"/>
    </location>
</feature>
<dbReference type="AlphaFoldDB" id="A0A8B6BPI8"/>
<evidence type="ECO:0000313" key="4">
    <source>
        <dbReference type="EMBL" id="VDH93786.1"/>
    </source>
</evidence>